<dbReference type="PROSITE" id="PS50994">
    <property type="entry name" value="INTEGRASE"/>
    <property type="match status" value="1"/>
</dbReference>
<dbReference type="NCBIfam" id="NF033516">
    <property type="entry name" value="transpos_IS3"/>
    <property type="match status" value="1"/>
</dbReference>
<protein>
    <submittedName>
        <fullName evidence="2">IS3 family transposase</fullName>
    </submittedName>
</protein>
<name>A0A7M2Y9A2_9FLAO</name>
<dbReference type="PANTHER" id="PTHR47515:SF2">
    <property type="entry name" value="INTEGRASE CORE DOMAIN PROTEIN"/>
    <property type="match status" value="1"/>
</dbReference>
<dbReference type="SUPFAM" id="SSF53098">
    <property type="entry name" value="Ribonuclease H-like"/>
    <property type="match status" value="1"/>
</dbReference>
<feature type="domain" description="Integrase catalytic" evidence="1">
    <location>
        <begin position="199"/>
        <end position="360"/>
    </location>
</feature>
<dbReference type="SUPFAM" id="SSF46689">
    <property type="entry name" value="Homeodomain-like"/>
    <property type="match status" value="1"/>
</dbReference>
<dbReference type="InterPro" id="IPR001584">
    <property type="entry name" value="Integrase_cat-core"/>
</dbReference>
<evidence type="ECO:0000313" key="2">
    <source>
        <dbReference type="EMBL" id="QOW09923.1"/>
    </source>
</evidence>
<dbReference type="AlphaFoldDB" id="A0A7M2Y9A2"/>
<dbReference type="Proteomes" id="UP000594195">
    <property type="component" value="Chromosome"/>
</dbReference>
<evidence type="ECO:0000259" key="1">
    <source>
        <dbReference type="PROSITE" id="PS50994"/>
    </source>
</evidence>
<dbReference type="Gene3D" id="3.30.420.10">
    <property type="entry name" value="Ribonuclease H-like superfamily/Ribonuclease H"/>
    <property type="match status" value="1"/>
</dbReference>
<dbReference type="GO" id="GO:0015074">
    <property type="term" value="P:DNA integration"/>
    <property type="evidence" value="ECO:0007669"/>
    <property type="project" value="InterPro"/>
</dbReference>
<accession>A0A7M2Y9A2</accession>
<dbReference type="Gene3D" id="1.10.10.60">
    <property type="entry name" value="Homeodomain-like"/>
    <property type="match status" value="1"/>
</dbReference>
<dbReference type="InterPro" id="IPR036397">
    <property type="entry name" value="RNaseH_sf"/>
</dbReference>
<dbReference type="GO" id="GO:0003677">
    <property type="term" value="F:DNA binding"/>
    <property type="evidence" value="ECO:0007669"/>
    <property type="project" value="InterPro"/>
</dbReference>
<dbReference type="PANTHER" id="PTHR47515">
    <property type="entry name" value="LOW CALCIUM RESPONSE LOCUS PROTEIN T"/>
    <property type="match status" value="1"/>
</dbReference>
<dbReference type="Pfam" id="PF01527">
    <property type="entry name" value="HTH_Tnp_1"/>
    <property type="match status" value="1"/>
</dbReference>
<dbReference type="GO" id="GO:0006313">
    <property type="term" value="P:DNA transposition"/>
    <property type="evidence" value="ECO:0007669"/>
    <property type="project" value="InterPro"/>
</dbReference>
<organism evidence="2 3">
    <name type="scientific">Kaistella flava</name>
    <name type="common">ex Peng et al. 2021</name>
    <dbReference type="NCBI Taxonomy" id="2038776"/>
    <lineage>
        <taxon>Bacteria</taxon>
        <taxon>Pseudomonadati</taxon>
        <taxon>Bacteroidota</taxon>
        <taxon>Flavobacteriia</taxon>
        <taxon>Flavobacteriales</taxon>
        <taxon>Weeksellaceae</taxon>
        <taxon>Chryseobacterium group</taxon>
        <taxon>Kaistella</taxon>
    </lineage>
</organism>
<dbReference type="Pfam" id="PF13683">
    <property type="entry name" value="rve_3"/>
    <property type="match status" value="1"/>
</dbReference>
<dbReference type="Pfam" id="PF13276">
    <property type="entry name" value="HTH_21"/>
    <property type="match status" value="1"/>
</dbReference>
<evidence type="ECO:0000313" key="3">
    <source>
        <dbReference type="Proteomes" id="UP000594195"/>
    </source>
</evidence>
<proteinExistence type="predicted"/>
<keyword evidence="3" id="KW-1185">Reference proteome</keyword>
<gene>
    <name evidence="2" type="ORF">Q73A0000_05880</name>
</gene>
<dbReference type="RefSeq" id="WP_193813159.1">
    <property type="nucleotide sequence ID" value="NZ_CP040442.1"/>
</dbReference>
<sequence length="394" mass="46967">MKNSKFSEVQIIKILSEQNQGKTVNEICRNHGISQPTFYNWKSKYGGLDVQQLSKMKEMEKQLSQYKKIVAEQTLEIVVLKDVIEKALTPCEKRELVEYSKEIHNMSLRKACKVFSLRSSVYYYRQVFKSSDDEIRAELILVADSNQTWGFWMMHNRLKNLGFGWNHKRVYRIYKSMRLNLRSKRKKRLPARIKQPLVRPIYPNVTWSMDFMHDSLENGKSVRTLNIIDDFNREILNITIDSSLPSSKVIFQLEQLIEWRGKPEKIRVDNGPEFIAEKMKDYCRKENIELGFIQPGKPTQNSLIERFNRTFRTEFLSVYLFENIRQMRNYAEIWMWMYNNERPHSALQYLTPRDFLLKYGKLNQNSAHEFPTFQQNFNNDNNKILTKNSTFECA</sequence>
<dbReference type="EMBL" id="CP040442">
    <property type="protein sequence ID" value="QOW09923.1"/>
    <property type="molecule type" value="Genomic_DNA"/>
</dbReference>
<dbReference type="InterPro" id="IPR025948">
    <property type="entry name" value="HTH-like_dom"/>
</dbReference>
<dbReference type="KEGG" id="kfa:Q73A0000_05880"/>
<dbReference type="InterPro" id="IPR002514">
    <property type="entry name" value="Transposase_8"/>
</dbReference>
<reference evidence="2 3" key="1">
    <citation type="submission" date="2019-05" db="EMBL/GenBank/DDBJ databases">
        <title>Chryseobacterium sp. isolated from King George Island, maritime Antarctica.</title>
        <authorList>
            <person name="Peng X."/>
        </authorList>
    </citation>
    <scope>NUCLEOTIDE SEQUENCE [LARGE SCALE GENOMIC DNA]</scope>
    <source>
        <strain evidence="2 3">7-3A</strain>
    </source>
</reference>
<dbReference type="GO" id="GO:0004803">
    <property type="term" value="F:transposase activity"/>
    <property type="evidence" value="ECO:0007669"/>
    <property type="project" value="InterPro"/>
</dbReference>
<dbReference type="InterPro" id="IPR012337">
    <property type="entry name" value="RNaseH-like_sf"/>
</dbReference>
<dbReference type="InterPro" id="IPR048020">
    <property type="entry name" value="Transpos_IS3"/>
</dbReference>
<dbReference type="InterPro" id="IPR009057">
    <property type="entry name" value="Homeodomain-like_sf"/>
</dbReference>